<evidence type="ECO:0000259" key="2">
    <source>
        <dbReference type="Pfam" id="PF12146"/>
    </source>
</evidence>
<protein>
    <submittedName>
        <fullName evidence="3">Pimeloyl-ACP methyl ester carboxylesterase</fullName>
    </submittedName>
</protein>
<dbReference type="InterPro" id="IPR022742">
    <property type="entry name" value="Hydrolase_4"/>
</dbReference>
<organism evidence="3 4">
    <name type="scientific">Roseateles oligotrophus</name>
    <dbReference type="NCBI Taxonomy" id="1769250"/>
    <lineage>
        <taxon>Bacteria</taxon>
        <taxon>Pseudomonadati</taxon>
        <taxon>Pseudomonadota</taxon>
        <taxon>Betaproteobacteria</taxon>
        <taxon>Burkholderiales</taxon>
        <taxon>Sphaerotilaceae</taxon>
        <taxon>Roseateles</taxon>
    </lineage>
</organism>
<dbReference type="PANTHER" id="PTHR12277:SF81">
    <property type="entry name" value="PROTEIN ABHD13"/>
    <property type="match status" value="1"/>
</dbReference>
<keyword evidence="1" id="KW-0732">Signal</keyword>
<feature type="chain" id="PRO_5032616599" evidence="1">
    <location>
        <begin position="27"/>
        <end position="306"/>
    </location>
</feature>
<dbReference type="PANTHER" id="PTHR12277">
    <property type="entry name" value="ALPHA/BETA HYDROLASE DOMAIN-CONTAINING PROTEIN"/>
    <property type="match status" value="1"/>
</dbReference>
<dbReference type="PROSITE" id="PS51257">
    <property type="entry name" value="PROKAR_LIPOPROTEIN"/>
    <property type="match status" value="1"/>
</dbReference>
<name>A0A840L626_9BURK</name>
<dbReference type="Gene3D" id="3.40.50.1820">
    <property type="entry name" value="alpha/beta hydrolase"/>
    <property type="match status" value="1"/>
</dbReference>
<feature type="domain" description="Serine aminopeptidase S33" evidence="2">
    <location>
        <begin position="98"/>
        <end position="206"/>
    </location>
</feature>
<evidence type="ECO:0000313" key="4">
    <source>
        <dbReference type="Proteomes" id="UP000562027"/>
    </source>
</evidence>
<dbReference type="AlphaFoldDB" id="A0A840L626"/>
<comment type="caution">
    <text evidence="3">The sequence shown here is derived from an EMBL/GenBank/DDBJ whole genome shotgun (WGS) entry which is preliminary data.</text>
</comment>
<dbReference type="EMBL" id="JACHLP010000003">
    <property type="protein sequence ID" value="MBB4843476.1"/>
    <property type="molecule type" value="Genomic_DNA"/>
</dbReference>
<accession>A0A840L626</accession>
<dbReference type="InterPro" id="IPR029058">
    <property type="entry name" value="AB_hydrolase_fold"/>
</dbReference>
<dbReference type="RefSeq" id="WP_184298763.1">
    <property type="nucleotide sequence ID" value="NZ_JACHLP010000003.1"/>
</dbReference>
<keyword evidence="4" id="KW-1185">Reference proteome</keyword>
<sequence length="306" mass="32762">MTCCVNRTRPRRLRAAGLLAFSLALAALSGCAWLGAKEREAVLRPSPGRPAAFAQDGAGLRPGDQRYLLQMPGEQQGRSEALAIWYLPQADPAAPTLLYLHGTLRNLYENLPKIDALREAGFAIVAVDYRGWGDSEPIIPSEATITADSRAAFAELAKHQPDARKRVIFGHSMGGSAAVTLASGLRRGQDYGALILESTFTRMPDVAREAGTIGRMAAAVTSLEFDSLSKIGRVDAPILMLHGSADKTVPVLLGRRLRDAADKAADAAGTPGVRWVEFPEGSHSGLHRESPDLYQAALKSLISTLK</sequence>
<dbReference type="Proteomes" id="UP000562027">
    <property type="component" value="Unassembled WGS sequence"/>
</dbReference>
<evidence type="ECO:0000313" key="3">
    <source>
        <dbReference type="EMBL" id="MBB4843476.1"/>
    </source>
</evidence>
<evidence type="ECO:0000256" key="1">
    <source>
        <dbReference type="SAM" id="SignalP"/>
    </source>
</evidence>
<dbReference type="Pfam" id="PF12146">
    <property type="entry name" value="Hydrolase_4"/>
    <property type="match status" value="1"/>
</dbReference>
<reference evidence="3 4" key="1">
    <citation type="submission" date="2020-08" db="EMBL/GenBank/DDBJ databases">
        <title>Functional genomics of gut bacteria from endangered species of beetles.</title>
        <authorList>
            <person name="Carlos-Shanley C."/>
        </authorList>
    </citation>
    <scope>NUCLEOTIDE SEQUENCE [LARGE SCALE GENOMIC DNA]</scope>
    <source>
        <strain evidence="3 4">S00239</strain>
    </source>
</reference>
<gene>
    <name evidence="3" type="ORF">HNP55_001995</name>
</gene>
<feature type="signal peptide" evidence="1">
    <location>
        <begin position="1"/>
        <end position="26"/>
    </location>
</feature>
<dbReference type="SUPFAM" id="SSF53474">
    <property type="entry name" value="alpha/beta-Hydrolases"/>
    <property type="match status" value="1"/>
</dbReference>
<proteinExistence type="predicted"/>